<dbReference type="PANTHER" id="PTHR33067:SF31">
    <property type="entry name" value="RNA-DIRECTED DNA POLYMERASE"/>
    <property type="match status" value="1"/>
</dbReference>
<sequence length="143" mass="16495">MKDILSHKKDWWEVETMLLTEECNVVIQRTLPEKLQDLGNFVIPCTLRDGYTRKALCDLGASINLMPLSLLRKLGIQKVKPTRICLHLTDGSIKFSSGVIEDMIVRVGPFCVSYRFRGVEYGRTEECVHHFRETLSGYRKEPH</sequence>
<keyword evidence="1" id="KW-1185">Reference proteome</keyword>
<evidence type="ECO:0000313" key="2">
    <source>
        <dbReference type="RefSeq" id="XP_015958379.1"/>
    </source>
</evidence>
<reference evidence="2" key="2">
    <citation type="submission" date="2025-08" db="UniProtKB">
        <authorList>
            <consortium name="RefSeq"/>
        </authorList>
    </citation>
    <scope>IDENTIFICATION</scope>
    <source>
        <tissue evidence="2">Whole plant</tissue>
    </source>
</reference>
<dbReference type="RefSeq" id="XP_015958379.1">
    <property type="nucleotide sequence ID" value="XM_016102893.1"/>
</dbReference>
<gene>
    <name evidence="2" type="primary">LOC107482414</name>
</gene>
<proteinExistence type="predicted"/>
<organism evidence="1 2">
    <name type="scientific">Arachis duranensis</name>
    <name type="common">Wild peanut</name>
    <dbReference type="NCBI Taxonomy" id="130453"/>
    <lineage>
        <taxon>Eukaryota</taxon>
        <taxon>Viridiplantae</taxon>
        <taxon>Streptophyta</taxon>
        <taxon>Embryophyta</taxon>
        <taxon>Tracheophyta</taxon>
        <taxon>Spermatophyta</taxon>
        <taxon>Magnoliopsida</taxon>
        <taxon>eudicotyledons</taxon>
        <taxon>Gunneridae</taxon>
        <taxon>Pentapetalae</taxon>
        <taxon>rosids</taxon>
        <taxon>fabids</taxon>
        <taxon>Fabales</taxon>
        <taxon>Fabaceae</taxon>
        <taxon>Papilionoideae</taxon>
        <taxon>50 kb inversion clade</taxon>
        <taxon>dalbergioids sensu lato</taxon>
        <taxon>Dalbergieae</taxon>
        <taxon>Pterocarpus clade</taxon>
        <taxon>Arachis</taxon>
    </lineage>
</organism>
<dbReference type="Proteomes" id="UP000515211">
    <property type="component" value="Chromosome 1"/>
</dbReference>
<dbReference type="Gene3D" id="2.40.70.10">
    <property type="entry name" value="Acid Proteases"/>
    <property type="match status" value="1"/>
</dbReference>
<dbReference type="PANTHER" id="PTHR33067">
    <property type="entry name" value="RNA-DIRECTED DNA POLYMERASE-RELATED"/>
    <property type="match status" value="1"/>
</dbReference>
<dbReference type="GeneID" id="107482414"/>
<dbReference type="CDD" id="cd00303">
    <property type="entry name" value="retropepsin_like"/>
    <property type="match status" value="1"/>
</dbReference>
<protein>
    <submittedName>
        <fullName evidence="2">Uncharacterized protein LOC107482414</fullName>
    </submittedName>
</protein>
<name>A0A6P4CYJ1_ARADU</name>
<evidence type="ECO:0000313" key="1">
    <source>
        <dbReference type="Proteomes" id="UP000515211"/>
    </source>
</evidence>
<reference evidence="1" key="1">
    <citation type="journal article" date="2016" name="Nat. Genet.">
        <title>The genome sequences of Arachis duranensis and Arachis ipaensis, the diploid ancestors of cultivated peanut.</title>
        <authorList>
            <person name="Bertioli D.J."/>
            <person name="Cannon S.B."/>
            <person name="Froenicke L."/>
            <person name="Huang G."/>
            <person name="Farmer A.D."/>
            <person name="Cannon E.K."/>
            <person name="Liu X."/>
            <person name="Gao D."/>
            <person name="Clevenger J."/>
            <person name="Dash S."/>
            <person name="Ren L."/>
            <person name="Moretzsohn M.C."/>
            <person name="Shirasawa K."/>
            <person name="Huang W."/>
            <person name="Vidigal B."/>
            <person name="Abernathy B."/>
            <person name="Chu Y."/>
            <person name="Niederhuth C.E."/>
            <person name="Umale P."/>
            <person name="Araujo A.C."/>
            <person name="Kozik A."/>
            <person name="Kim K.D."/>
            <person name="Burow M.D."/>
            <person name="Varshney R.K."/>
            <person name="Wang X."/>
            <person name="Zhang X."/>
            <person name="Barkley N."/>
            <person name="Guimaraes P.M."/>
            <person name="Isobe S."/>
            <person name="Guo B."/>
            <person name="Liao B."/>
            <person name="Stalker H.T."/>
            <person name="Schmitz R.J."/>
            <person name="Scheffler B.E."/>
            <person name="Leal-Bertioli S.C."/>
            <person name="Xun X."/>
            <person name="Jackson S.A."/>
            <person name="Michelmore R."/>
            <person name="Ozias-Akins P."/>
        </authorList>
    </citation>
    <scope>NUCLEOTIDE SEQUENCE [LARGE SCALE GENOMIC DNA]</scope>
    <source>
        <strain evidence="1">cv. V14167</strain>
    </source>
</reference>
<dbReference type="InterPro" id="IPR021109">
    <property type="entry name" value="Peptidase_aspartic_dom_sf"/>
</dbReference>
<accession>A0A6P4CYJ1</accession>
<dbReference type="KEGG" id="adu:107482414"/>
<dbReference type="AlphaFoldDB" id="A0A6P4CYJ1"/>